<dbReference type="PROSITE" id="PS50005">
    <property type="entry name" value="TPR"/>
    <property type="match status" value="1"/>
</dbReference>
<feature type="compositionally biased region" description="Polar residues" evidence="4">
    <location>
        <begin position="96"/>
        <end position="108"/>
    </location>
</feature>
<dbReference type="PANTHER" id="PTHR45586">
    <property type="entry name" value="TPR REPEAT-CONTAINING PROTEIN PA4667"/>
    <property type="match status" value="1"/>
</dbReference>
<dbReference type="KEGG" id="bayd:BSPP4475_10800"/>
<dbReference type="RefSeq" id="WP_212132000.1">
    <property type="nucleotide sequence ID" value="NZ_OY569118.1"/>
</dbReference>
<feature type="repeat" description="TPR" evidence="3">
    <location>
        <begin position="200"/>
        <end position="233"/>
    </location>
</feature>
<dbReference type="InterPro" id="IPR019734">
    <property type="entry name" value="TPR_rpt"/>
</dbReference>
<dbReference type="InterPro" id="IPR051012">
    <property type="entry name" value="CellSynth/LPSAsmb/PSIAsmb"/>
</dbReference>
<dbReference type="EMBL" id="OY569118">
    <property type="protein sequence ID" value="CAJ1002805.1"/>
    <property type="molecule type" value="Genomic_DNA"/>
</dbReference>
<feature type="compositionally biased region" description="Low complexity" evidence="4">
    <location>
        <begin position="79"/>
        <end position="92"/>
    </location>
</feature>
<evidence type="ECO:0000256" key="1">
    <source>
        <dbReference type="ARBA" id="ARBA00022737"/>
    </source>
</evidence>
<organism evidence="5 6">
    <name type="scientific">Brevibacillus aydinogluensis</name>
    <dbReference type="NCBI Taxonomy" id="927786"/>
    <lineage>
        <taxon>Bacteria</taxon>
        <taxon>Bacillati</taxon>
        <taxon>Bacillota</taxon>
        <taxon>Bacilli</taxon>
        <taxon>Bacillales</taxon>
        <taxon>Paenibacillaceae</taxon>
        <taxon>Brevibacillus</taxon>
    </lineage>
</organism>
<protein>
    <submittedName>
        <fullName evidence="5">TPR-REGION domain-containing protein</fullName>
    </submittedName>
</protein>
<proteinExistence type="predicted"/>
<dbReference type="Gene3D" id="1.25.40.10">
    <property type="entry name" value="Tetratricopeptide repeat domain"/>
    <property type="match status" value="2"/>
</dbReference>
<dbReference type="SMART" id="SM00028">
    <property type="entry name" value="TPR"/>
    <property type="match status" value="5"/>
</dbReference>
<sequence>MKLEEWFSALRSKAETIERKWPTASQDEKLRLAEELFELRQVSDRVVDLWLQFEEKLSIAIRHIKQLEGEYPQLEGEYPSADASQPGAAAPAMETTDVNASSGTQHDDVSSTAAVNLETFPADVAGRPFEHMYRKGEGFYQLRLYQDARQCFAELLKESPDWESGRLYYAYSLLFSEAREEALREFRLLSRSAQSPVVAAISYNAIGCMLAEERQWLEAAQAFKTALEHHPEQREARFNLALCYLQDDDVQEALETIESLLHEGDSDWEAQLLWLRAARILQARDESAQPLPPDLLKLPTRKLDSETLREMASLYESLGNYHRAQVCYHFLVERFPREGWAWHGLAWNTWLIAGTRRALTLMKKAISLAPDNPDFTFSYGWMLLFDGRVDDALATFRSILSNQRDHRLAQSGLITAYERLGDTLTAKRLAAPFTEDGDPYIRSLGYYHLGRIAVAEENWRLAEHYFRRVLPHSGHFQEIPLYLQLCAAKLGGPTVASELLQPETVTGAGICTDAAEC</sequence>
<dbReference type="AlphaFoldDB" id="A0AA48RHI5"/>
<dbReference type="Pfam" id="PF13432">
    <property type="entry name" value="TPR_16"/>
    <property type="match status" value="2"/>
</dbReference>
<feature type="region of interest" description="Disordered" evidence="4">
    <location>
        <begin position="76"/>
        <end position="108"/>
    </location>
</feature>
<evidence type="ECO:0000313" key="5">
    <source>
        <dbReference type="EMBL" id="CAJ1002805.1"/>
    </source>
</evidence>
<evidence type="ECO:0000256" key="3">
    <source>
        <dbReference type="PROSITE-ProRule" id="PRU00339"/>
    </source>
</evidence>
<accession>A0AA48RHI5</accession>
<keyword evidence="6" id="KW-1185">Reference proteome</keyword>
<dbReference type="InterPro" id="IPR011990">
    <property type="entry name" value="TPR-like_helical_dom_sf"/>
</dbReference>
<dbReference type="PANTHER" id="PTHR45586:SF1">
    <property type="entry name" value="LIPOPOLYSACCHARIDE ASSEMBLY PROTEIN B"/>
    <property type="match status" value="1"/>
</dbReference>
<evidence type="ECO:0000256" key="4">
    <source>
        <dbReference type="SAM" id="MobiDB-lite"/>
    </source>
</evidence>
<gene>
    <name evidence="5" type="ORF">BSPP4475_10800</name>
</gene>
<keyword evidence="1" id="KW-0677">Repeat</keyword>
<evidence type="ECO:0000313" key="6">
    <source>
        <dbReference type="Proteomes" id="UP001189619"/>
    </source>
</evidence>
<reference evidence="5" key="1">
    <citation type="submission" date="2023-07" db="EMBL/GenBank/DDBJ databases">
        <authorList>
            <person name="Ivanov I."/>
            <person name="Teneva D."/>
            <person name="Stoikov I."/>
        </authorList>
    </citation>
    <scope>NUCLEOTIDE SEQUENCE</scope>
    <source>
        <strain evidence="5">4475</strain>
    </source>
</reference>
<evidence type="ECO:0000256" key="2">
    <source>
        <dbReference type="ARBA" id="ARBA00022803"/>
    </source>
</evidence>
<dbReference type="SUPFAM" id="SSF48452">
    <property type="entry name" value="TPR-like"/>
    <property type="match status" value="2"/>
</dbReference>
<name>A0AA48RHI5_9BACL</name>
<keyword evidence="2 3" id="KW-0802">TPR repeat</keyword>
<dbReference type="Proteomes" id="UP001189619">
    <property type="component" value="Chromosome"/>
</dbReference>